<dbReference type="AlphaFoldDB" id="A0A4Y7Q7E1"/>
<evidence type="ECO:0008006" key="3">
    <source>
        <dbReference type="Google" id="ProtNLM"/>
    </source>
</evidence>
<dbReference type="STRING" id="50990.A0A4Y7Q7E1"/>
<organism evidence="1 2">
    <name type="scientific">Rickenella mellea</name>
    <dbReference type="NCBI Taxonomy" id="50990"/>
    <lineage>
        <taxon>Eukaryota</taxon>
        <taxon>Fungi</taxon>
        <taxon>Dikarya</taxon>
        <taxon>Basidiomycota</taxon>
        <taxon>Agaricomycotina</taxon>
        <taxon>Agaricomycetes</taxon>
        <taxon>Hymenochaetales</taxon>
        <taxon>Rickenellaceae</taxon>
        <taxon>Rickenella</taxon>
    </lineage>
</organism>
<dbReference type="InterPro" id="IPR043519">
    <property type="entry name" value="NT_sf"/>
</dbReference>
<dbReference type="EMBL" id="ML170173">
    <property type="protein sequence ID" value="TDL22819.1"/>
    <property type="molecule type" value="Genomic_DNA"/>
</dbReference>
<keyword evidence="2" id="KW-1185">Reference proteome</keyword>
<dbReference type="VEuPathDB" id="FungiDB:BD410DRAFT_199766"/>
<name>A0A4Y7Q7E1_9AGAM</name>
<gene>
    <name evidence="1" type="ORF">BD410DRAFT_199766</name>
</gene>
<dbReference type="Gene3D" id="3.30.460.40">
    <property type="match status" value="1"/>
</dbReference>
<dbReference type="Proteomes" id="UP000294933">
    <property type="component" value="Unassembled WGS sequence"/>
</dbReference>
<dbReference type="SUPFAM" id="SSF81301">
    <property type="entry name" value="Nucleotidyltransferase"/>
    <property type="match status" value="1"/>
</dbReference>
<evidence type="ECO:0000313" key="1">
    <source>
        <dbReference type="EMBL" id="TDL22819.1"/>
    </source>
</evidence>
<protein>
    <recommendedName>
        <fullName evidence="3">Nucleotidyltransferase</fullName>
    </recommendedName>
</protein>
<sequence length="235" mass="26929">MVTQISITKSNKQQLAAASALSEYLETIGCKHAYIGGFAWALLGSDRPTEDVDVLIESKDLTAIREKLTELNQHFSIAGFKLFYIKELIGDLKGDELIRAARDNVMIETLEAGKLGLPTVAAPIYPIKQMSGADIPILHPSILILTKMKRWCLNYESDRPKTVFKNKSDQDDLNFLIHWLEEHQMMIDFDHYQGKTKQELLVHVRQYRNRLRENTELMESLANVLTPDDWKLLDE</sequence>
<reference evidence="1 2" key="1">
    <citation type="submission" date="2018-06" db="EMBL/GenBank/DDBJ databases">
        <title>A transcriptomic atlas of mushroom development highlights an independent origin of complex multicellularity.</title>
        <authorList>
            <consortium name="DOE Joint Genome Institute"/>
            <person name="Krizsan K."/>
            <person name="Almasi E."/>
            <person name="Merenyi Z."/>
            <person name="Sahu N."/>
            <person name="Viragh M."/>
            <person name="Koszo T."/>
            <person name="Mondo S."/>
            <person name="Kiss B."/>
            <person name="Balint B."/>
            <person name="Kues U."/>
            <person name="Barry K."/>
            <person name="Hegedus J.C."/>
            <person name="Henrissat B."/>
            <person name="Johnson J."/>
            <person name="Lipzen A."/>
            <person name="Ohm R."/>
            <person name="Nagy I."/>
            <person name="Pangilinan J."/>
            <person name="Yan J."/>
            <person name="Xiong Y."/>
            <person name="Grigoriev I.V."/>
            <person name="Hibbett D.S."/>
            <person name="Nagy L.G."/>
        </authorList>
    </citation>
    <scope>NUCLEOTIDE SEQUENCE [LARGE SCALE GENOMIC DNA]</scope>
    <source>
        <strain evidence="1 2">SZMC22713</strain>
    </source>
</reference>
<accession>A0A4Y7Q7E1</accession>
<dbReference type="OrthoDB" id="10066232at2759"/>
<proteinExistence type="predicted"/>
<evidence type="ECO:0000313" key="2">
    <source>
        <dbReference type="Proteomes" id="UP000294933"/>
    </source>
</evidence>